<gene>
    <name evidence="2" type="ORF">WJX73_003442</name>
</gene>
<name>A0AAW1PYR8_9CHLO</name>
<feature type="region of interest" description="Disordered" evidence="1">
    <location>
        <begin position="61"/>
        <end position="137"/>
    </location>
</feature>
<feature type="region of interest" description="Disordered" evidence="1">
    <location>
        <begin position="1"/>
        <end position="28"/>
    </location>
</feature>
<dbReference type="AlphaFoldDB" id="A0AAW1PYR8"/>
<feature type="compositionally biased region" description="Basic residues" evidence="1">
    <location>
        <begin position="108"/>
        <end position="118"/>
    </location>
</feature>
<accession>A0AAW1PYR8</accession>
<reference evidence="2 3" key="1">
    <citation type="journal article" date="2024" name="Nat. Commun.">
        <title>Phylogenomics reveals the evolutionary origins of lichenization in chlorophyte algae.</title>
        <authorList>
            <person name="Puginier C."/>
            <person name="Libourel C."/>
            <person name="Otte J."/>
            <person name="Skaloud P."/>
            <person name="Haon M."/>
            <person name="Grisel S."/>
            <person name="Petersen M."/>
            <person name="Berrin J.G."/>
            <person name="Delaux P.M."/>
            <person name="Dal Grande F."/>
            <person name="Keller J."/>
        </authorList>
    </citation>
    <scope>NUCLEOTIDE SEQUENCE [LARGE SCALE GENOMIC DNA]</scope>
    <source>
        <strain evidence="2 3">SAG 2036</strain>
    </source>
</reference>
<keyword evidence="3" id="KW-1185">Reference proteome</keyword>
<sequence length="443" mass="49336">MQPDKGTGDLPSGGTGTYAPPPGTWADALCLDASNAAPGGAYNQWTDVDLFFDRYVGELTLATEGDQSEDQGKALDPEAEYDPQSNPSGEGTHMDVEKAPPSKPKGSQVKRWKNRTPKQHQDNILAQRRYRQRRKAKVEGLKEQVEMLTERLKELESSSEEVHQLERSNQEYEQQLWSQNREVRQVQEQLHSQAQASRAADEGLDPKGSTQLQLEQATQAWLSQTLVLAKVMNELGLQPRPSDQGLTAEGAKALDDALHRVMELCRLALRLGDLDLSNLVAASERCPENITIPFGAGAWGRTAVSGDDMPDYNTVSQELKLSPEQYKKARALWQETEQTMVNIWKERHELHSQWCEVVEAETSPPTSRSQGTVLWAILNKLQANLKAEQVAYCQQHHQVFRHLLSHTQSAWLVIRAYPHHCDCFAFLCSTAGASNGASSSANS</sequence>
<feature type="region of interest" description="Disordered" evidence="1">
    <location>
        <begin position="188"/>
        <end position="210"/>
    </location>
</feature>
<proteinExistence type="predicted"/>
<dbReference type="EMBL" id="JALJOQ010000001">
    <property type="protein sequence ID" value="KAK9814965.1"/>
    <property type="molecule type" value="Genomic_DNA"/>
</dbReference>
<organism evidence="2 3">
    <name type="scientific">Symbiochloris irregularis</name>
    <dbReference type="NCBI Taxonomy" id="706552"/>
    <lineage>
        <taxon>Eukaryota</taxon>
        <taxon>Viridiplantae</taxon>
        <taxon>Chlorophyta</taxon>
        <taxon>core chlorophytes</taxon>
        <taxon>Trebouxiophyceae</taxon>
        <taxon>Trebouxiales</taxon>
        <taxon>Trebouxiaceae</taxon>
        <taxon>Symbiochloris</taxon>
    </lineage>
</organism>
<protein>
    <recommendedName>
        <fullName evidence="4">BZIP domain-containing protein</fullName>
    </recommendedName>
</protein>
<evidence type="ECO:0000313" key="2">
    <source>
        <dbReference type="EMBL" id="KAK9814965.1"/>
    </source>
</evidence>
<dbReference type="CDD" id="cd14688">
    <property type="entry name" value="bZIP_YAP"/>
    <property type="match status" value="1"/>
</dbReference>
<comment type="caution">
    <text evidence="2">The sequence shown here is derived from an EMBL/GenBank/DDBJ whole genome shotgun (WGS) entry which is preliminary data.</text>
</comment>
<evidence type="ECO:0000256" key="1">
    <source>
        <dbReference type="SAM" id="MobiDB-lite"/>
    </source>
</evidence>
<evidence type="ECO:0008006" key="4">
    <source>
        <dbReference type="Google" id="ProtNLM"/>
    </source>
</evidence>
<dbReference type="Proteomes" id="UP001465755">
    <property type="component" value="Unassembled WGS sequence"/>
</dbReference>
<evidence type="ECO:0000313" key="3">
    <source>
        <dbReference type="Proteomes" id="UP001465755"/>
    </source>
</evidence>